<evidence type="ECO:0000313" key="2">
    <source>
        <dbReference type="EMBL" id="RZS64513.1"/>
    </source>
</evidence>
<name>A0A4Q7MB79_9MICO</name>
<dbReference type="OrthoDB" id="5008140at2"/>
<feature type="region of interest" description="Disordered" evidence="1">
    <location>
        <begin position="1"/>
        <end position="67"/>
    </location>
</feature>
<dbReference type="Proteomes" id="UP000293289">
    <property type="component" value="Unassembled WGS sequence"/>
</dbReference>
<reference evidence="2 3" key="1">
    <citation type="submission" date="2019-02" db="EMBL/GenBank/DDBJ databases">
        <title>Genomic Encyclopedia of Type Strains, Phase IV (KMG-IV): sequencing the most valuable type-strain genomes for metagenomic binning, comparative biology and taxonomic classification.</title>
        <authorList>
            <person name="Goeker M."/>
        </authorList>
    </citation>
    <scope>NUCLEOTIDE SEQUENCE [LARGE SCALE GENOMIC DNA]</scope>
    <source>
        <strain evidence="2 3">DSM 43045</strain>
    </source>
</reference>
<feature type="compositionally biased region" description="Basic and acidic residues" evidence="1">
    <location>
        <begin position="7"/>
        <end position="31"/>
    </location>
</feature>
<protein>
    <submittedName>
        <fullName evidence="2">Uncharacterized protein</fullName>
    </submittedName>
</protein>
<sequence>MTDSTFSDDRSPVPEDDERRDAAGRADDRSDSSAQPAGDKPGAPGNDEPMTDSTDGGLEGGDPGVEE</sequence>
<keyword evidence="3" id="KW-1185">Reference proteome</keyword>
<proteinExistence type="predicted"/>
<accession>A0A4Q7MB79</accession>
<comment type="caution">
    <text evidence="2">The sequence shown here is derived from an EMBL/GenBank/DDBJ whole genome shotgun (WGS) entry which is preliminary data.</text>
</comment>
<gene>
    <name evidence="2" type="ORF">EV187_2900</name>
</gene>
<dbReference type="RefSeq" id="WP_130353734.1">
    <property type="nucleotide sequence ID" value="NZ_SGWY01000003.1"/>
</dbReference>
<feature type="compositionally biased region" description="Gly residues" evidence="1">
    <location>
        <begin position="57"/>
        <end position="67"/>
    </location>
</feature>
<evidence type="ECO:0000313" key="3">
    <source>
        <dbReference type="Proteomes" id="UP000293289"/>
    </source>
</evidence>
<dbReference type="AlphaFoldDB" id="A0A4Q7MB79"/>
<organism evidence="2 3">
    <name type="scientific">Agromyces ramosus</name>
    <dbReference type="NCBI Taxonomy" id="33879"/>
    <lineage>
        <taxon>Bacteria</taxon>
        <taxon>Bacillati</taxon>
        <taxon>Actinomycetota</taxon>
        <taxon>Actinomycetes</taxon>
        <taxon>Micrococcales</taxon>
        <taxon>Microbacteriaceae</taxon>
        <taxon>Agromyces</taxon>
    </lineage>
</organism>
<dbReference type="EMBL" id="SGWY01000003">
    <property type="protein sequence ID" value="RZS64513.1"/>
    <property type="molecule type" value="Genomic_DNA"/>
</dbReference>
<evidence type="ECO:0000256" key="1">
    <source>
        <dbReference type="SAM" id="MobiDB-lite"/>
    </source>
</evidence>